<dbReference type="Pfam" id="PF04607">
    <property type="entry name" value="RelA_SpoT"/>
    <property type="match status" value="1"/>
</dbReference>
<dbReference type="Proteomes" id="UP000799291">
    <property type="component" value="Unassembled WGS sequence"/>
</dbReference>
<proteinExistence type="predicted"/>
<dbReference type="EMBL" id="MU005570">
    <property type="protein sequence ID" value="KAF2691304.1"/>
    <property type="molecule type" value="Genomic_DNA"/>
</dbReference>
<protein>
    <recommendedName>
        <fullName evidence="2">RelA/SpoT domain-containing protein</fullName>
    </recommendedName>
</protein>
<dbReference type="Gene3D" id="3.30.460.10">
    <property type="entry name" value="Beta Polymerase, domain 2"/>
    <property type="match status" value="1"/>
</dbReference>
<sequence length="521" mass="59905">MGGSSIDDLLYHYNQTHYTKLAEHVKKMCEKKLKERKIQALVTCRCKEEASLRNKLESMNRRRLERNEKSFESMKEVEQKVKDLAGVRIALYVPQQKAEVMAEINRLFQVDEWKKGGKAKDEYFCKTCGEVKLKKAECDSCRSKSKKSEVKDDEGPDALETDDIYEPVFAGYVADHARVKLKTKKAPEDLKDWKPDHVVEIQIVSVLLHAWAEVEHDVVYKTIRAKANLEEMIILDSLNGFIRSSEMLLDQLHTMISNRIENSTKPFANKFALAAFLDGYLRGILSDDKKNNLELKMLFGLLKVVRKDSQQQLEPILRGLGFGENNNPDDVRALQERLKKRYSVLEGAHNTFLLAPQMRIPFYIMEGILVGLDKEDERDAQERARAEYNAEQRLRAGDSAERKNDEHRSYQCRVLLSSFLWLGQLYIGGSPSGAIDTIDFVNEEEKKAFAWPLTSPKRFDILVQGRKARSVDESAMDTLWRWFENQKEPYFSFAFRISRLGVTGSFPDDLAPLRKGNSDSG</sequence>
<reference evidence="3" key="1">
    <citation type="journal article" date="2020" name="Stud. Mycol.">
        <title>101 Dothideomycetes genomes: a test case for predicting lifestyles and emergence of pathogens.</title>
        <authorList>
            <person name="Haridas S."/>
            <person name="Albert R."/>
            <person name="Binder M."/>
            <person name="Bloem J."/>
            <person name="Labutti K."/>
            <person name="Salamov A."/>
            <person name="Andreopoulos B."/>
            <person name="Baker S."/>
            <person name="Barry K."/>
            <person name="Bills G."/>
            <person name="Bluhm B."/>
            <person name="Cannon C."/>
            <person name="Castanera R."/>
            <person name="Culley D."/>
            <person name="Daum C."/>
            <person name="Ezra D."/>
            <person name="Gonzalez J."/>
            <person name="Henrissat B."/>
            <person name="Kuo A."/>
            <person name="Liang C."/>
            <person name="Lipzen A."/>
            <person name="Lutzoni F."/>
            <person name="Magnuson J."/>
            <person name="Mondo S."/>
            <person name="Nolan M."/>
            <person name="Ohm R."/>
            <person name="Pangilinan J."/>
            <person name="Park H.-J."/>
            <person name="Ramirez L."/>
            <person name="Alfaro M."/>
            <person name="Sun H."/>
            <person name="Tritt A."/>
            <person name="Yoshinaga Y."/>
            <person name="Zwiers L.-H."/>
            <person name="Turgeon B."/>
            <person name="Goodwin S."/>
            <person name="Spatafora J."/>
            <person name="Crous P."/>
            <person name="Grigoriev I."/>
        </authorList>
    </citation>
    <scope>NUCLEOTIDE SEQUENCE</scope>
    <source>
        <strain evidence="3">CBS 122367</strain>
    </source>
</reference>
<evidence type="ECO:0000259" key="2">
    <source>
        <dbReference type="SMART" id="SM00954"/>
    </source>
</evidence>
<dbReference type="PANTHER" id="PTHR41773">
    <property type="entry name" value="GTP PYROPHOSPHATASE-RELATED"/>
    <property type="match status" value="1"/>
</dbReference>
<accession>A0A6G1JL78</accession>
<gene>
    <name evidence="3" type="ORF">K458DRAFT_288500</name>
</gene>
<dbReference type="SUPFAM" id="SSF81301">
    <property type="entry name" value="Nucleotidyltransferase"/>
    <property type="match status" value="1"/>
</dbReference>
<dbReference type="AlphaFoldDB" id="A0A6G1JL78"/>
<name>A0A6G1JL78_9PLEO</name>
<keyword evidence="4" id="KW-1185">Reference proteome</keyword>
<dbReference type="OrthoDB" id="4719016at2759"/>
<organism evidence="3 4">
    <name type="scientific">Lentithecium fluviatile CBS 122367</name>
    <dbReference type="NCBI Taxonomy" id="1168545"/>
    <lineage>
        <taxon>Eukaryota</taxon>
        <taxon>Fungi</taxon>
        <taxon>Dikarya</taxon>
        <taxon>Ascomycota</taxon>
        <taxon>Pezizomycotina</taxon>
        <taxon>Dothideomycetes</taxon>
        <taxon>Pleosporomycetidae</taxon>
        <taxon>Pleosporales</taxon>
        <taxon>Massarineae</taxon>
        <taxon>Lentitheciaceae</taxon>
        <taxon>Lentithecium</taxon>
    </lineage>
</organism>
<feature type="domain" description="RelA/SpoT" evidence="2">
    <location>
        <begin position="44"/>
        <end position="226"/>
    </location>
</feature>
<dbReference type="GO" id="GO:0015969">
    <property type="term" value="P:guanosine tetraphosphate metabolic process"/>
    <property type="evidence" value="ECO:0007669"/>
    <property type="project" value="InterPro"/>
</dbReference>
<evidence type="ECO:0000313" key="4">
    <source>
        <dbReference type="Proteomes" id="UP000799291"/>
    </source>
</evidence>
<dbReference type="PANTHER" id="PTHR41773:SF1">
    <property type="entry name" value="RELA_SPOT DOMAIN-CONTAINING PROTEIN"/>
    <property type="match status" value="1"/>
</dbReference>
<dbReference type="InterPro" id="IPR007685">
    <property type="entry name" value="RelA_SpoT"/>
</dbReference>
<feature type="region of interest" description="Disordered" evidence="1">
    <location>
        <begin position="381"/>
        <end position="402"/>
    </location>
</feature>
<evidence type="ECO:0000256" key="1">
    <source>
        <dbReference type="SAM" id="MobiDB-lite"/>
    </source>
</evidence>
<dbReference type="InterPro" id="IPR043519">
    <property type="entry name" value="NT_sf"/>
</dbReference>
<dbReference type="SMART" id="SM00954">
    <property type="entry name" value="RelA_SpoT"/>
    <property type="match status" value="1"/>
</dbReference>
<evidence type="ECO:0000313" key="3">
    <source>
        <dbReference type="EMBL" id="KAF2691304.1"/>
    </source>
</evidence>